<evidence type="ECO:0000313" key="5">
    <source>
        <dbReference type="Proteomes" id="UP000469724"/>
    </source>
</evidence>
<evidence type="ECO:0000313" key="4">
    <source>
        <dbReference type="EMBL" id="NDY58138.1"/>
    </source>
</evidence>
<dbReference type="RefSeq" id="WP_163303215.1">
    <property type="nucleotide sequence ID" value="NZ_JAAGRQ010000081.1"/>
</dbReference>
<dbReference type="GO" id="GO:0030313">
    <property type="term" value="C:cell envelope"/>
    <property type="evidence" value="ECO:0007669"/>
    <property type="project" value="UniProtKB-SubCell"/>
</dbReference>
<keyword evidence="2" id="KW-0175">Coiled coil</keyword>
<feature type="chain" id="PRO_5029695369" evidence="3">
    <location>
        <begin position="25"/>
        <end position="307"/>
    </location>
</feature>
<gene>
    <name evidence="4" type="ORF">G3N56_15490</name>
</gene>
<reference evidence="4 5" key="1">
    <citation type="submission" date="2020-02" db="EMBL/GenBank/DDBJ databases">
        <title>Comparative genomics of sulfur disproportionating microorganisms.</title>
        <authorList>
            <person name="Ward L.M."/>
            <person name="Bertran E."/>
            <person name="Johnston D.T."/>
        </authorList>
    </citation>
    <scope>NUCLEOTIDE SEQUENCE [LARGE SCALE GENOMIC DNA]</scope>
    <source>
        <strain evidence="4 5">DSM 3696</strain>
    </source>
</reference>
<dbReference type="InterPro" id="IPR050465">
    <property type="entry name" value="UPF0194_transport"/>
</dbReference>
<dbReference type="EMBL" id="JAAGRQ010000081">
    <property type="protein sequence ID" value="NDY58138.1"/>
    <property type="molecule type" value="Genomic_DNA"/>
</dbReference>
<dbReference type="Gene3D" id="2.40.30.170">
    <property type="match status" value="1"/>
</dbReference>
<keyword evidence="5" id="KW-1185">Reference proteome</keyword>
<accession>A0A7K3NPM9</accession>
<organism evidence="4 5">
    <name type="scientific">Desulfolutivibrio sulfodismutans</name>
    <dbReference type="NCBI Taxonomy" id="63561"/>
    <lineage>
        <taxon>Bacteria</taxon>
        <taxon>Pseudomonadati</taxon>
        <taxon>Thermodesulfobacteriota</taxon>
        <taxon>Desulfovibrionia</taxon>
        <taxon>Desulfovibrionales</taxon>
        <taxon>Desulfovibrionaceae</taxon>
        <taxon>Desulfolutivibrio</taxon>
    </lineage>
</organism>
<comment type="subcellular location">
    <subcellularLocation>
        <location evidence="1">Cell envelope</location>
    </subcellularLocation>
</comment>
<dbReference type="AlphaFoldDB" id="A0A7K3NPM9"/>
<dbReference type="Proteomes" id="UP000469724">
    <property type="component" value="Unassembled WGS sequence"/>
</dbReference>
<evidence type="ECO:0000256" key="3">
    <source>
        <dbReference type="SAM" id="SignalP"/>
    </source>
</evidence>
<sequence>MNATRLGMVLCAVLWLAAPGRAMAQEPVKVVGKAFCLFKHAITVPEVAGTEPRLKITSVLAKVGERVEQDARLAGYEPMLETLIAEKSQLSRHTLSGLEAQLQAAALAFEREKIRRDEMREMTKKGLFAESDLGMIERSLDIFQKRLDFLREVIAAEKARMDTRELTAAQKRGGDAETGKSPKEFYITAPFAGYVLDVNPRAMPGAVFTLDEKAPLFEIGVLDKMMVRCAVHEIQAVKLKAGDEARMVFHAFPDKVYTSRIARLSQVTMTIYLQQPTFYEVEIALDNPDLAIKDGMRCDVTLVPSAS</sequence>
<protein>
    <submittedName>
        <fullName evidence="4">Efflux RND transporter periplasmic adaptor subunit</fullName>
    </submittedName>
</protein>
<dbReference type="PANTHER" id="PTHR32347">
    <property type="entry name" value="EFFLUX SYSTEM COMPONENT YKNX-RELATED"/>
    <property type="match status" value="1"/>
</dbReference>
<evidence type="ECO:0000256" key="2">
    <source>
        <dbReference type="ARBA" id="ARBA00023054"/>
    </source>
</evidence>
<evidence type="ECO:0000256" key="1">
    <source>
        <dbReference type="ARBA" id="ARBA00004196"/>
    </source>
</evidence>
<dbReference type="PANTHER" id="PTHR32347:SF23">
    <property type="entry name" value="BLL5650 PROTEIN"/>
    <property type="match status" value="1"/>
</dbReference>
<name>A0A7K3NPM9_9BACT</name>
<comment type="caution">
    <text evidence="4">The sequence shown here is derived from an EMBL/GenBank/DDBJ whole genome shotgun (WGS) entry which is preliminary data.</text>
</comment>
<feature type="signal peptide" evidence="3">
    <location>
        <begin position="1"/>
        <end position="24"/>
    </location>
</feature>
<proteinExistence type="predicted"/>
<keyword evidence="3" id="KW-0732">Signal</keyword>